<name>A0A7Y4H576_9BRAD</name>
<sequence>MIQLTVGNLQVDWGKNRGFTDHSAFFQTSDVTLVPYYYVVEGSDYVDEAGEMQWKIRVEYREGLSKPLLEVKDRIELLGHTIDQCHLEFIYLANQNGFDAEVFEFEALKKALSSVDVSSLAITVSQGDEDFGEFFREQVFPKLGMKLPEGETRRVLWSAAEGMENLSSHSVLRLLAENPAAATLPVIWAYKDVEEGGWAARDEFVHHLQASERFLIVTEGSSDAAILKHALRILRPHIADFFDFVDMEEGYPFSGTGNLYKFVQGLISISIQNNIVVLFDNDAEGLFSFNRCSQLNVPANMRILKLPDLDEFRSFQTIGPSGQHRLDINGKAAALECYLQLDENACVRWSSFNSSLSAYQGALINKDRYKNNFLDQRSRTIGYDYRKIEAVLNMIFQACVKMKELQVRLA</sequence>
<gene>
    <name evidence="2" type="ORF">HCN50_16485</name>
</gene>
<evidence type="ECO:0000313" key="3">
    <source>
        <dbReference type="Proteomes" id="UP000528734"/>
    </source>
</evidence>
<protein>
    <recommendedName>
        <fullName evidence="1">HEPN/Toprim N-terminal domain-containing protein</fullName>
    </recommendedName>
</protein>
<proteinExistence type="predicted"/>
<keyword evidence="3" id="KW-1185">Reference proteome</keyword>
<comment type="caution">
    <text evidence="2">The sequence shown here is derived from an EMBL/GenBank/DDBJ whole genome shotgun (WGS) entry which is preliminary data.</text>
</comment>
<organism evidence="2 3">
    <name type="scientific">Bradyrhizobium archetypum</name>
    <dbReference type="NCBI Taxonomy" id="2721160"/>
    <lineage>
        <taxon>Bacteria</taxon>
        <taxon>Pseudomonadati</taxon>
        <taxon>Pseudomonadota</taxon>
        <taxon>Alphaproteobacteria</taxon>
        <taxon>Hyphomicrobiales</taxon>
        <taxon>Nitrobacteraceae</taxon>
        <taxon>Bradyrhizobium</taxon>
    </lineage>
</organism>
<accession>A0A7Y4H576</accession>
<feature type="domain" description="HEPN/Toprim N-terminal" evidence="1">
    <location>
        <begin position="1"/>
        <end position="211"/>
    </location>
</feature>
<evidence type="ECO:0000313" key="2">
    <source>
        <dbReference type="EMBL" id="NOJ47825.1"/>
    </source>
</evidence>
<dbReference type="AlphaFoldDB" id="A0A7Y4H576"/>
<dbReference type="Pfam" id="PF18871">
    <property type="entry name" value="HEPN_Toprim_N"/>
    <property type="match status" value="1"/>
</dbReference>
<evidence type="ECO:0000259" key="1">
    <source>
        <dbReference type="Pfam" id="PF18871"/>
    </source>
</evidence>
<dbReference type="Proteomes" id="UP000528734">
    <property type="component" value="Unassembled WGS sequence"/>
</dbReference>
<reference evidence="2 3" key="1">
    <citation type="submission" date="2020-03" db="EMBL/GenBank/DDBJ databases">
        <title>Bradyrhizobium diversity isolated from nodules of Muelleranthus trifoliolatus.</title>
        <authorList>
            <person name="Klepa M."/>
            <person name="Helene L."/>
            <person name="Hungria M."/>
        </authorList>
    </citation>
    <scope>NUCLEOTIDE SEQUENCE [LARGE SCALE GENOMIC DNA]</scope>
    <source>
        <strain evidence="2 3">WSM 1744</strain>
    </source>
</reference>
<dbReference type="EMBL" id="JAAVLW010000005">
    <property type="protein sequence ID" value="NOJ47825.1"/>
    <property type="molecule type" value="Genomic_DNA"/>
</dbReference>
<dbReference type="InterPro" id="IPR041487">
    <property type="entry name" value="HEPN/Toprim-NTD1"/>
</dbReference>